<dbReference type="SUPFAM" id="SSF53041">
    <property type="entry name" value="Resolvase-like"/>
    <property type="match status" value="1"/>
</dbReference>
<dbReference type="GO" id="GO:0000150">
    <property type="term" value="F:DNA strand exchange activity"/>
    <property type="evidence" value="ECO:0007669"/>
    <property type="project" value="InterPro"/>
</dbReference>
<dbReference type="Gene3D" id="3.40.50.1390">
    <property type="entry name" value="Resolvase, N-terminal catalytic domain"/>
    <property type="match status" value="1"/>
</dbReference>
<dbReference type="InterPro" id="IPR050639">
    <property type="entry name" value="SSR_resolvase"/>
</dbReference>
<evidence type="ECO:0000313" key="4">
    <source>
        <dbReference type="Proteomes" id="UP000660339"/>
    </source>
</evidence>
<evidence type="ECO:0000313" key="3">
    <source>
        <dbReference type="EMBL" id="GIG13759.1"/>
    </source>
</evidence>
<keyword evidence="1" id="KW-0175">Coiled coil</keyword>
<dbReference type="InterPro" id="IPR036162">
    <property type="entry name" value="Resolvase-like_N_sf"/>
</dbReference>
<dbReference type="RefSeq" id="WP_166383065.1">
    <property type="nucleotide sequence ID" value="NZ_BAAATT010000014.1"/>
</dbReference>
<accession>A0A8J3PEK0</accession>
<dbReference type="PANTHER" id="PTHR30461">
    <property type="entry name" value="DNA-INVERTASE FROM LAMBDOID PROPHAGE"/>
    <property type="match status" value="1"/>
</dbReference>
<dbReference type="Pfam" id="PF00239">
    <property type="entry name" value="Resolvase"/>
    <property type="match status" value="1"/>
</dbReference>
<protein>
    <recommendedName>
        <fullName evidence="2">Recombinase domain-containing protein</fullName>
    </recommendedName>
</protein>
<proteinExistence type="predicted"/>
<dbReference type="Pfam" id="PF07508">
    <property type="entry name" value="Recombinase"/>
    <property type="match status" value="1"/>
</dbReference>
<dbReference type="PROSITE" id="PS51737">
    <property type="entry name" value="RECOMBINASE_DNA_BIND"/>
    <property type="match status" value="1"/>
</dbReference>
<comment type="caution">
    <text evidence="3">The sequence shown here is derived from an EMBL/GenBank/DDBJ whole genome shotgun (WGS) entry which is preliminary data.</text>
</comment>
<evidence type="ECO:0000259" key="2">
    <source>
        <dbReference type="PROSITE" id="PS51737"/>
    </source>
</evidence>
<feature type="coiled-coil region" evidence="1">
    <location>
        <begin position="373"/>
        <end position="428"/>
    </location>
</feature>
<gene>
    <name evidence="3" type="ORF">Cme02nite_20910</name>
</gene>
<dbReference type="GO" id="GO:0003677">
    <property type="term" value="F:DNA binding"/>
    <property type="evidence" value="ECO:0007669"/>
    <property type="project" value="InterPro"/>
</dbReference>
<dbReference type="InterPro" id="IPR011109">
    <property type="entry name" value="DNA_bind_recombinase_dom"/>
</dbReference>
<dbReference type="Proteomes" id="UP000660339">
    <property type="component" value="Unassembled WGS sequence"/>
</dbReference>
<organism evidence="3 4">
    <name type="scientific">Catellatospora methionotrophica</name>
    <dbReference type="NCBI Taxonomy" id="121620"/>
    <lineage>
        <taxon>Bacteria</taxon>
        <taxon>Bacillati</taxon>
        <taxon>Actinomycetota</taxon>
        <taxon>Actinomycetes</taxon>
        <taxon>Micromonosporales</taxon>
        <taxon>Micromonosporaceae</taxon>
        <taxon>Catellatospora</taxon>
    </lineage>
</organism>
<dbReference type="AlphaFoldDB" id="A0A8J3PEK0"/>
<evidence type="ECO:0000256" key="1">
    <source>
        <dbReference type="SAM" id="Coils"/>
    </source>
</evidence>
<dbReference type="CDD" id="cd00338">
    <property type="entry name" value="Ser_Recombinase"/>
    <property type="match status" value="1"/>
</dbReference>
<dbReference type="SMART" id="SM00857">
    <property type="entry name" value="Resolvase"/>
    <property type="match status" value="1"/>
</dbReference>
<dbReference type="InterPro" id="IPR038109">
    <property type="entry name" value="DNA_bind_recomb_sf"/>
</dbReference>
<keyword evidence="4" id="KW-1185">Reference proteome</keyword>
<dbReference type="InterPro" id="IPR006119">
    <property type="entry name" value="Resolv_N"/>
</dbReference>
<sequence length="484" mass="55729">MSVNKKAVAYIRVSAVMGREELISPELQMFEIETFAKRHGLDIVRRIEDIDRSGRSFTKRRIDEVIAGIEASQWKHVILWKWSRWGRNLQQSLLYLAITEQAGGVVRAATEDFDPTTSVGRFTRDQMLLIAELQSNQIGDSWKETHGKRRRNGLPHTTQKRLGYTYSRETGYRVQENEAELVREAYNRYVSGKSLASLAGEWNASGLRTTQDKLWTDTSIRLMLDNGFAAGLIRERSDTQSGRRPEHFDKWRRGAHQPVISEYVWKAYQRRRAEMARLPVRHRRATHAFSALLVCGYDACGRPMIAVRSGRKNYLNWSCKYAQDTKVHPSNRISNVRLELVVMEWIERESVGGVDIDEEAERFERAEASVIEVSRLRGELSRLAAKRKRLLAAYTDGVVDEEDYKEQREEIKLAIAATSTELEAEEERLATEGADPLPAFRTIRDEWKRFTTEERNHALRAVLARIVIHPGPYGSGKVQPVSRW</sequence>
<dbReference type="Gene3D" id="3.90.1750.20">
    <property type="entry name" value="Putative Large Serine Recombinase, Chain B, Domain 2"/>
    <property type="match status" value="1"/>
</dbReference>
<name>A0A8J3PEK0_9ACTN</name>
<reference evidence="3" key="1">
    <citation type="submission" date="2021-01" db="EMBL/GenBank/DDBJ databases">
        <title>Whole genome shotgun sequence of Catellatospora methionotrophica NBRC 14553.</title>
        <authorList>
            <person name="Komaki H."/>
            <person name="Tamura T."/>
        </authorList>
    </citation>
    <scope>NUCLEOTIDE SEQUENCE</scope>
    <source>
        <strain evidence="3">NBRC 14553</strain>
    </source>
</reference>
<dbReference type="PANTHER" id="PTHR30461:SF23">
    <property type="entry name" value="DNA RECOMBINASE-RELATED"/>
    <property type="match status" value="1"/>
</dbReference>
<dbReference type="EMBL" id="BONJ01000007">
    <property type="protein sequence ID" value="GIG13759.1"/>
    <property type="molecule type" value="Genomic_DNA"/>
</dbReference>
<feature type="domain" description="Recombinase" evidence="2">
    <location>
        <begin position="161"/>
        <end position="278"/>
    </location>
</feature>